<protein>
    <recommendedName>
        <fullName evidence="3">DUF4402 domain-containing protein</fullName>
    </recommendedName>
</protein>
<evidence type="ECO:0008006" key="3">
    <source>
        <dbReference type="Google" id="ProtNLM"/>
    </source>
</evidence>
<dbReference type="EMBL" id="FQZE01000005">
    <property type="protein sequence ID" value="SHI75780.1"/>
    <property type="molecule type" value="Genomic_DNA"/>
</dbReference>
<reference evidence="1 2" key="1">
    <citation type="submission" date="2016-11" db="EMBL/GenBank/DDBJ databases">
        <authorList>
            <person name="Jaros S."/>
            <person name="Januszkiewicz K."/>
            <person name="Wedrychowicz H."/>
        </authorList>
    </citation>
    <scope>NUCLEOTIDE SEQUENCE [LARGE SCALE GENOMIC DNA]</scope>
    <source>
        <strain evidence="1 2">DSM 27063</strain>
    </source>
</reference>
<dbReference type="AlphaFoldDB" id="A0A1M6DRM7"/>
<name>A0A1M6DRM7_9BACT</name>
<evidence type="ECO:0000313" key="1">
    <source>
        <dbReference type="EMBL" id="SHI75780.1"/>
    </source>
</evidence>
<keyword evidence="2" id="KW-1185">Reference proteome</keyword>
<sequence length="174" mass="19600">MKQLIIMKRTILLVAFIFTANYILGQDLRIEVSGDANFENAQYVVTEAGEDFPSSITSSSSIYLSLNYRSIWDGIFGRDIPWQIFIHKSDLEWNNNLDLQILRDGNGSRASILGPNPVVTSGTNYQTITNNPSFFFRGRYGVLNIPLNLKLSGASLTMGARQFETRVVFTVYDD</sequence>
<dbReference type="STRING" id="1168035.SAMN05444280_105155"/>
<organism evidence="1 2">
    <name type="scientific">Tangfeifania diversioriginum</name>
    <dbReference type="NCBI Taxonomy" id="1168035"/>
    <lineage>
        <taxon>Bacteria</taxon>
        <taxon>Pseudomonadati</taxon>
        <taxon>Bacteroidota</taxon>
        <taxon>Bacteroidia</taxon>
        <taxon>Marinilabiliales</taxon>
        <taxon>Prolixibacteraceae</taxon>
        <taxon>Tangfeifania</taxon>
    </lineage>
</organism>
<proteinExistence type="predicted"/>
<gene>
    <name evidence="1" type="ORF">SAMN05444280_105155</name>
</gene>
<evidence type="ECO:0000313" key="2">
    <source>
        <dbReference type="Proteomes" id="UP000184050"/>
    </source>
</evidence>
<dbReference type="Proteomes" id="UP000184050">
    <property type="component" value="Unassembled WGS sequence"/>
</dbReference>
<accession>A0A1M6DRM7</accession>